<evidence type="ECO:0000313" key="1">
    <source>
        <dbReference type="EMBL" id="KAK3669817.1"/>
    </source>
</evidence>
<comment type="caution">
    <text evidence="1">The sequence shown here is derived from an EMBL/GenBank/DDBJ whole genome shotgun (WGS) entry which is preliminary data.</text>
</comment>
<reference evidence="1" key="1">
    <citation type="submission" date="2023-07" db="EMBL/GenBank/DDBJ databases">
        <title>Black Yeasts Isolated from many extreme environments.</title>
        <authorList>
            <person name="Coleine C."/>
            <person name="Stajich J.E."/>
            <person name="Selbmann L."/>
        </authorList>
    </citation>
    <scope>NUCLEOTIDE SEQUENCE</scope>
    <source>
        <strain evidence="1">CCFEE 5485</strain>
    </source>
</reference>
<dbReference type="AlphaFoldDB" id="A0AAE0WGY4"/>
<proteinExistence type="predicted"/>
<evidence type="ECO:0000313" key="2">
    <source>
        <dbReference type="Proteomes" id="UP001274830"/>
    </source>
</evidence>
<gene>
    <name evidence="1" type="ORF">LTR78_010275</name>
</gene>
<dbReference type="Proteomes" id="UP001274830">
    <property type="component" value="Unassembled WGS sequence"/>
</dbReference>
<name>A0AAE0WGY4_9PEZI</name>
<keyword evidence="2" id="KW-1185">Reference proteome</keyword>
<dbReference type="EMBL" id="JAUTXT010000070">
    <property type="protein sequence ID" value="KAK3669817.1"/>
    <property type="molecule type" value="Genomic_DNA"/>
</dbReference>
<accession>A0AAE0WGY4</accession>
<protein>
    <submittedName>
        <fullName evidence="1">Uncharacterized protein</fullName>
    </submittedName>
</protein>
<organism evidence="1 2">
    <name type="scientific">Recurvomyces mirabilis</name>
    <dbReference type="NCBI Taxonomy" id="574656"/>
    <lineage>
        <taxon>Eukaryota</taxon>
        <taxon>Fungi</taxon>
        <taxon>Dikarya</taxon>
        <taxon>Ascomycota</taxon>
        <taxon>Pezizomycotina</taxon>
        <taxon>Dothideomycetes</taxon>
        <taxon>Dothideomycetidae</taxon>
        <taxon>Mycosphaerellales</taxon>
        <taxon>Teratosphaeriaceae</taxon>
        <taxon>Recurvomyces</taxon>
    </lineage>
</organism>
<sequence length="198" mass="21579">MAHVIQAAESRGFVVGEHAPAGSELSPDKLAEILQKFAPEDLVAGSMSSPAVDKPLSSKKRRFRKDLLPDQHAENVWMDGNPPIETNNAVSLDDPFQRFLTTIQQHSDSSASVATGADPIGDIITTQPHTLPTADPQYIPFAAPPESPASQFKQLAPFLEMVDWDASLEHFLDNQYSESSNLDWCFGNTDLDSMGSTL</sequence>